<dbReference type="Gene3D" id="3.40.50.720">
    <property type="entry name" value="NAD(P)-binding Rossmann-like Domain"/>
    <property type="match status" value="1"/>
</dbReference>
<feature type="non-terminal residue" evidence="2">
    <location>
        <position position="64"/>
    </location>
</feature>
<gene>
    <name evidence="2" type="ORF">S01H1_13569</name>
</gene>
<evidence type="ECO:0000313" key="2">
    <source>
        <dbReference type="EMBL" id="GAF76891.1"/>
    </source>
</evidence>
<dbReference type="InterPro" id="IPR036291">
    <property type="entry name" value="NAD(P)-bd_dom_sf"/>
</dbReference>
<reference evidence="2" key="1">
    <citation type="journal article" date="2014" name="Front. Microbiol.">
        <title>High frequency of phylogenetically diverse reductive dehalogenase-homologous genes in deep subseafloor sedimentary metagenomes.</title>
        <authorList>
            <person name="Kawai M."/>
            <person name="Futagami T."/>
            <person name="Toyoda A."/>
            <person name="Takaki Y."/>
            <person name="Nishi S."/>
            <person name="Hori S."/>
            <person name="Arai W."/>
            <person name="Tsubouchi T."/>
            <person name="Morono Y."/>
            <person name="Uchiyama I."/>
            <person name="Ito T."/>
            <person name="Fujiyama A."/>
            <person name="Inagaki F."/>
            <person name="Takami H."/>
        </authorList>
    </citation>
    <scope>NUCLEOTIDE SEQUENCE</scope>
    <source>
        <strain evidence="2">Expedition CK06-06</strain>
    </source>
</reference>
<accession>X0SP30</accession>
<proteinExistence type="predicted"/>
<evidence type="ECO:0000259" key="1">
    <source>
        <dbReference type="Pfam" id="PF16363"/>
    </source>
</evidence>
<dbReference type="AlphaFoldDB" id="X0SP30"/>
<dbReference type="SUPFAM" id="SSF51735">
    <property type="entry name" value="NAD(P)-binding Rossmann-fold domains"/>
    <property type="match status" value="1"/>
</dbReference>
<organism evidence="2">
    <name type="scientific">marine sediment metagenome</name>
    <dbReference type="NCBI Taxonomy" id="412755"/>
    <lineage>
        <taxon>unclassified sequences</taxon>
        <taxon>metagenomes</taxon>
        <taxon>ecological metagenomes</taxon>
    </lineage>
</organism>
<dbReference type="EMBL" id="BARS01007005">
    <property type="protein sequence ID" value="GAF76891.1"/>
    <property type="molecule type" value="Genomic_DNA"/>
</dbReference>
<dbReference type="InterPro" id="IPR016040">
    <property type="entry name" value="NAD(P)-bd_dom"/>
</dbReference>
<comment type="caution">
    <text evidence="2">The sequence shown here is derived from an EMBL/GenBank/DDBJ whole genome shotgun (WGS) entry which is preliminary data.</text>
</comment>
<protein>
    <recommendedName>
        <fullName evidence="1">NAD(P)-binding domain-containing protein</fullName>
    </recommendedName>
</protein>
<sequence length="64" mass="7421">MAKILVTGAGGFMGSHLTEYLVEKGHKVKAFVRYNSRNFWGWLEKSKYIEDIEIYSGDIRDYDS</sequence>
<feature type="domain" description="NAD(P)-binding" evidence="1">
    <location>
        <begin position="5"/>
        <end position="63"/>
    </location>
</feature>
<name>X0SP30_9ZZZZ</name>
<dbReference type="Pfam" id="PF16363">
    <property type="entry name" value="GDP_Man_Dehyd"/>
    <property type="match status" value="1"/>
</dbReference>